<reference evidence="2" key="1">
    <citation type="submission" date="2021-02" db="EMBL/GenBank/DDBJ databases">
        <authorList>
            <person name="Nowell W R."/>
        </authorList>
    </citation>
    <scope>NUCLEOTIDE SEQUENCE</scope>
</reference>
<dbReference type="EMBL" id="CAJOBH010144875">
    <property type="protein sequence ID" value="CAF4821819.1"/>
    <property type="molecule type" value="Genomic_DNA"/>
</dbReference>
<dbReference type="Proteomes" id="UP000681967">
    <property type="component" value="Unassembled WGS sequence"/>
</dbReference>
<dbReference type="EMBL" id="CAJOBI010184177">
    <property type="protein sequence ID" value="CAF4937630.1"/>
    <property type="molecule type" value="Genomic_DNA"/>
</dbReference>
<dbReference type="Proteomes" id="UP000676336">
    <property type="component" value="Unassembled WGS sequence"/>
</dbReference>
<organism evidence="2 3">
    <name type="scientific">Rotaria magnacalcarata</name>
    <dbReference type="NCBI Taxonomy" id="392030"/>
    <lineage>
        <taxon>Eukaryota</taxon>
        <taxon>Metazoa</taxon>
        <taxon>Spiralia</taxon>
        <taxon>Gnathifera</taxon>
        <taxon>Rotifera</taxon>
        <taxon>Eurotatoria</taxon>
        <taxon>Bdelloidea</taxon>
        <taxon>Philodinida</taxon>
        <taxon>Philodinidae</taxon>
        <taxon>Rotaria</taxon>
    </lineage>
</organism>
<sequence length="49" mass="5474">MDELNETLIEICFNYEMNDEVNAILELASIPKTDETPSLPTSIAPVGYE</sequence>
<protein>
    <submittedName>
        <fullName evidence="2">Uncharacterized protein</fullName>
    </submittedName>
</protein>
<name>A0A8S3D0J6_9BILA</name>
<accession>A0A8S3D0J6</accession>
<comment type="caution">
    <text evidence="2">The sequence shown here is derived from an EMBL/GenBank/DDBJ whole genome shotgun (WGS) entry which is preliminary data.</text>
</comment>
<proteinExistence type="predicted"/>
<gene>
    <name evidence="1" type="ORF">BYL167_LOCUS49027</name>
    <name evidence="2" type="ORF">SMN809_LOCUS53486</name>
</gene>
<evidence type="ECO:0000313" key="2">
    <source>
        <dbReference type="EMBL" id="CAF4937630.1"/>
    </source>
</evidence>
<evidence type="ECO:0000313" key="3">
    <source>
        <dbReference type="Proteomes" id="UP000676336"/>
    </source>
</evidence>
<evidence type="ECO:0000313" key="1">
    <source>
        <dbReference type="EMBL" id="CAF4821819.1"/>
    </source>
</evidence>
<dbReference type="AlphaFoldDB" id="A0A8S3D0J6"/>